<dbReference type="AlphaFoldDB" id="A0A1X1CSG8"/>
<accession>A0A1X1CSG8</accession>
<name>A0A1X1CSG8_9GAMM</name>
<sequence>MDNMEKIIGEAAYQLLIRNEKITVVKLNHQLQLMAADAVTSQRKSEILAALNWLQKYRHLSAVDERANSPLRGMIQKGDSIDLSK</sequence>
<gene>
    <name evidence="1" type="ORF">HA51_19845</name>
</gene>
<dbReference type="Proteomes" id="UP000193558">
    <property type="component" value="Unassembled WGS sequence"/>
</dbReference>
<reference evidence="1 2" key="1">
    <citation type="journal article" date="2017" name="Antonie Van Leeuwenhoek">
        <title>Phylogenomic resolution of the bacterial genus Pantoea and its relationship with Erwinia and Tatumella.</title>
        <authorList>
            <person name="Palmer M."/>
            <person name="Steenkamp E.T."/>
            <person name="Coetzee M.P."/>
            <person name="Chan W.Y."/>
            <person name="van Zyl E."/>
            <person name="De Maayer P."/>
            <person name="Coutinho T.A."/>
            <person name="Blom J."/>
            <person name="Smits T.H."/>
            <person name="Duffy B."/>
            <person name="Venter S.N."/>
        </authorList>
    </citation>
    <scope>NUCLEOTIDE SEQUENCE [LARGE SCALE GENOMIC DNA]</scope>
    <source>
        <strain evidence="1 2">LMG 26275</strain>
    </source>
</reference>
<protein>
    <submittedName>
        <fullName evidence="1">Uncharacterized protein</fullName>
    </submittedName>
</protein>
<dbReference type="EMBL" id="MLFR01000025">
    <property type="protein sequence ID" value="ORM67365.1"/>
    <property type="molecule type" value="Genomic_DNA"/>
</dbReference>
<evidence type="ECO:0000313" key="1">
    <source>
        <dbReference type="EMBL" id="ORM67365.1"/>
    </source>
</evidence>
<dbReference type="RefSeq" id="WP_084936349.1">
    <property type="nucleotide sequence ID" value="NZ_MLFR01000025.1"/>
</dbReference>
<evidence type="ECO:0000313" key="2">
    <source>
        <dbReference type="Proteomes" id="UP000193558"/>
    </source>
</evidence>
<comment type="caution">
    <text evidence="1">The sequence shown here is derived from an EMBL/GenBank/DDBJ whole genome shotgun (WGS) entry which is preliminary data.</text>
</comment>
<dbReference type="OrthoDB" id="9884709at2"/>
<organism evidence="1 2">
    <name type="scientific">Pantoea rwandensis</name>
    <dbReference type="NCBI Taxonomy" id="1076550"/>
    <lineage>
        <taxon>Bacteria</taxon>
        <taxon>Pseudomonadati</taxon>
        <taxon>Pseudomonadota</taxon>
        <taxon>Gammaproteobacteria</taxon>
        <taxon>Enterobacterales</taxon>
        <taxon>Erwiniaceae</taxon>
        <taxon>Pantoea</taxon>
    </lineage>
</organism>
<proteinExistence type="predicted"/>